<dbReference type="InterPro" id="IPR028978">
    <property type="entry name" value="Chorismate_lyase_/UTRA_dom_sf"/>
</dbReference>
<keyword evidence="7" id="KW-1185">Reference proteome</keyword>
<evidence type="ECO:0000259" key="5">
    <source>
        <dbReference type="PROSITE" id="PS50949"/>
    </source>
</evidence>
<evidence type="ECO:0000256" key="3">
    <source>
        <dbReference type="ARBA" id="ARBA00023163"/>
    </source>
</evidence>
<sequence length="240" mass="28600">MAKIKYLEIYNDLKNKIDSKVYTFQQLLPSENTLVKHYDCSRNTVRRAIANLVSDGYVQTIHGQGVRVIYQELKQKEYLFGGIETFKESSIRNKNKYRTEVVFFTELTVDEEIEQLTSFPISTEIYYLQRVRYLDEKPLIIDYNYFRKDIVKDLTKEIAEDSIYEYMENELKENIITTKRMMTVEKINELDQTYLNLQDYNCVAIVTNFTFNADGVMFEFTQSRHTPDSFVFFEQAQRIK</sequence>
<dbReference type="OrthoDB" id="9816541at2"/>
<dbReference type="Pfam" id="PF00392">
    <property type="entry name" value="GntR"/>
    <property type="match status" value="1"/>
</dbReference>
<dbReference type="GO" id="GO:0003677">
    <property type="term" value="F:DNA binding"/>
    <property type="evidence" value="ECO:0007669"/>
    <property type="project" value="UniProtKB-UniRule"/>
</dbReference>
<evidence type="ECO:0000256" key="4">
    <source>
        <dbReference type="NCBIfam" id="TIGR02404"/>
    </source>
</evidence>
<name>A0A562K2H9_9BACI</name>
<dbReference type="Pfam" id="PF07702">
    <property type="entry name" value="UTRA"/>
    <property type="match status" value="1"/>
</dbReference>
<dbReference type="InterPro" id="IPR000524">
    <property type="entry name" value="Tscrpt_reg_HTH_GntR"/>
</dbReference>
<feature type="domain" description="HTH gntR-type" evidence="5">
    <location>
        <begin position="3"/>
        <end position="71"/>
    </location>
</feature>
<gene>
    <name evidence="6" type="ORF">IQ19_00883</name>
</gene>
<protein>
    <recommendedName>
        <fullName evidence="4">Trehalose operon repressor</fullName>
    </recommendedName>
</protein>
<dbReference type="InterPro" id="IPR036388">
    <property type="entry name" value="WH-like_DNA-bd_sf"/>
</dbReference>
<dbReference type="AlphaFoldDB" id="A0A562K2H9"/>
<keyword evidence="2" id="KW-0238">DNA-binding</keyword>
<dbReference type="Gene3D" id="1.10.10.10">
    <property type="entry name" value="Winged helix-like DNA-binding domain superfamily/Winged helix DNA-binding domain"/>
    <property type="match status" value="1"/>
</dbReference>
<dbReference type="PROSITE" id="PS50949">
    <property type="entry name" value="HTH_GNTR"/>
    <property type="match status" value="1"/>
</dbReference>
<evidence type="ECO:0000256" key="2">
    <source>
        <dbReference type="ARBA" id="ARBA00023125"/>
    </source>
</evidence>
<dbReference type="Proteomes" id="UP000318667">
    <property type="component" value="Unassembled WGS sequence"/>
</dbReference>
<proteinExistence type="predicted"/>
<dbReference type="InterPro" id="IPR036390">
    <property type="entry name" value="WH_DNA-bd_sf"/>
</dbReference>
<dbReference type="SUPFAM" id="SSF46785">
    <property type="entry name" value="Winged helix' DNA-binding domain"/>
    <property type="match status" value="1"/>
</dbReference>
<dbReference type="PANTHER" id="PTHR44846:SF12">
    <property type="entry name" value="HTH-TYPE TRANSCRIPTIONAL REGULATOR TRER"/>
    <property type="match status" value="1"/>
</dbReference>
<dbReference type="CDD" id="cd07377">
    <property type="entry name" value="WHTH_GntR"/>
    <property type="match status" value="1"/>
</dbReference>
<keyword evidence="1" id="KW-0805">Transcription regulation</keyword>
<comment type="caution">
    <text evidence="6">The sequence shown here is derived from an EMBL/GenBank/DDBJ whole genome shotgun (WGS) entry which is preliminary data.</text>
</comment>
<organism evidence="6 7">
    <name type="scientific">Cytobacillus oceanisediminis</name>
    <dbReference type="NCBI Taxonomy" id="665099"/>
    <lineage>
        <taxon>Bacteria</taxon>
        <taxon>Bacillati</taxon>
        <taxon>Bacillota</taxon>
        <taxon>Bacilli</taxon>
        <taxon>Bacillales</taxon>
        <taxon>Bacillaceae</taxon>
        <taxon>Cytobacillus</taxon>
    </lineage>
</organism>
<evidence type="ECO:0000313" key="7">
    <source>
        <dbReference type="Proteomes" id="UP000318667"/>
    </source>
</evidence>
<dbReference type="Gene3D" id="3.40.1410.10">
    <property type="entry name" value="Chorismate lyase-like"/>
    <property type="match status" value="1"/>
</dbReference>
<dbReference type="GO" id="GO:0003700">
    <property type="term" value="F:DNA-binding transcription factor activity"/>
    <property type="evidence" value="ECO:0007669"/>
    <property type="project" value="UniProtKB-UniRule"/>
</dbReference>
<dbReference type="SMART" id="SM00866">
    <property type="entry name" value="UTRA"/>
    <property type="match status" value="1"/>
</dbReference>
<dbReference type="PRINTS" id="PR00035">
    <property type="entry name" value="HTHGNTR"/>
</dbReference>
<dbReference type="RefSeq" id="WP_144540274.1">
    <property type="nucleotide sequence ID" value="NZ_CBCSDC010000011.1"/>
</dbReference>
<dbReference type="PANTHER" id="PTHR44846">
    <property type="entry name" value="MANNOSYL-D-GLYCERATE TRANSPORT/METABOLISM SYSTEM REPRESSOR MNGR-RELATED"/>
    <property type="match status" value="1"/>
</dbReference>
<evidence type="ECO:0000313" key="6">
    <source>
        <dbReference type="EMBL" id="TWH89641.1"/>
    </source>
</evidence>
<dbReference type="InterPro" id="IPR011663">
    <property type="entry name" value="UTRA"/>
</dbReference>
<dbReference type="GO" id="GO:0045892">
    <property type="term" value="P:negative regulation of DNA-templated transcription"/>
    <property type="evidence" value="ECO:0007669"/>
    <property type="project" value="TreeGrafter"/>
</dbReference>
<dbReference type="SUPFAM" id="SSF64288">
    <property type="entry name" value="Chorismate lyase-like"/>
    <property type="match status" value="1"/>
</dbReference>
<dbReference type="InterPro" id="IPR012770">
    <property type="entry name" value="TreR"/>
</dbReference>
<dbReference type="NCBIfam" id="TIGR02404">
    <property type="entry name" value="trehalos_R_Bsub"/>
    <property type="match status" value="1"/>
</dbReference>
<dbReference type="SMART" id="SM00345">
    <property type="entry name" value="HTH_GNTR"/>
    <property type="match status" value="1"/>
</dbReference>
<dbReference type="EMBL" id="VLKI01000002">
    <property type="protein sequence ID" value="TWH89641.1"/>
    <property type="molecule type" value="Genomic_DNA"/>
</dbReference>
<dbReference type="GeneID" id="65402153"/>
<dbReference type="InterPro" id="IPR050679">
    <property type="entry name" value="Bact_HTH_transcr_reg"/>
</dbReference>
<reference evidence="6 7" key="1">
    <citation type="journal article" date="2015" name="Stand. Genomic Sci.">
        <title>Genomic Encyclopedia of Bacterial and Archaeal Type Strains, Phase III: the genomes of soil and plant-associated and newly described type strains.</title>
        <authorList>
            <person name="Whitman W.B."/>
            <person name="Woyke T."/>
            <person name="Klenk H.P."/>
            <person name="Zhou Y."/>
            <person name="Lilburn T.G."/>
            <person name="Beck B.J."/>
            <person name="De Vos P."/>
            <person name="Vandamme P."/>
            <person name="Eisen J.A."/>
            <person name="Garrity G."/>
            <person name="Hugenholtz P."/>
            <person name="Kyrpides N.C."/>
        </authorList>
    </citation>
    <scope>NUCLEOTIDE SEQUENCE [LARGE SCALE GENOMIC DNA]</scope>
    <source>
        <strain evidence="6 7">CGMCC 1.10115</strain>
    </source>
</reference>
<accession>A0A562K2H9</accession>
<keyword evidence="3" id="KW-0804">Transcription</keyword>
<evidence type="ECO:0000256" key="1">
    <source>
        <dbReference type="ARBA" id="ARBA00023015"/>
    </source>
</evidence>